<feature type="domain" description="Histidine kinase" evidence="8">
    <location>
        <begin position="11"/>
        <end position="217"/>
    </location>
</feature>
<evidence type="ECO:0000256" key="1">
    <source>
        <dbReference type="ARBA" id="ARBA00000085"/>
    </source>
</evidence>
<evidence type="ECO:0000256" key="4">
    <source>
        <dbReference type="ARBA" id="ARBA00022741"/>
    </source>
</evidence>
<proteinExistence type="predicted"/>
<evidence type="ECO:0000313" key="9">
    <source>
        <dbReference type="EMBL" id="WRS37848.1"/>
    </source>
</evidence>
<dbReference type="Proteomes" id="UP001334732">
    <property type="component" value="Chromosome"/>
</dbReference>
<dbReference type="PANTHER" id="PTHR42878">
    <property type="entry name" value="TWO-COMPONENT HISTIDINE KINASE"/>
    <property type="match status" value="1"/>
</dbReference>
<dbReference type="InterPro" id="IPR003594">
    <property type="entry name" value="HATPase_dom"/>
</dbReference>
<evidence type="ECO:0000256" key="3">
    <source>
        <dbReference type="ARBA" id="ARBA00022679"/>
    </source>
</evidence>
<gene>
    <name evidence="9" type="ORF">VA613_07400</name>
</gene>
<keyword evidence="3" id="KW-0808">Transferase</keyword>
<keyword evidence="7" id="KW-0902">Two-component regulatory system</keyword>
<accession>A0ABZ1CIT0</accession>
<keyword evidence="4" id="KW-0547">Nucleotide-binding</keyword>
<evidence type="ECO:0000256" key="5">
    <source>
        <dbReference type="ARBA" id="ARBA00022777"/>
    </source>
</evidence>
<evidence type="ECO:0000256" key="7">
    <source>
        <dbReference type="ARBA" id="ARBA00023012"/>
    </source>
</evidence>
<keyword evidence="10" id="KW-1185">Reference proteome</keyword>
<evidence type="ECO:0000259" key="8">
    <source>
        <dbReference type="PROSITE" id="PS50109"/>
    </source>
</evidence>
<dbReference type="Gene3D" id="3.30.565.10">
    <property type="entry name" value="Histidine kinase-like ATPase, C-terminal domain"/>
    <property type="match status" value="1"/>
</dbReference>
<dbReference type="PRINTS" id="PR00344">
    <property type="entry name" value="BCTRLSENSOR"/>
</dbReference>
<dbReference type="RefSeq" id="WP_324778462.1">
    <property type="nucleotide sequence ID" value="NZ_CP141769.1"/>
</dbReference>
<protein>
    <recommendedName>
        <fullName evidence="2">histidine kinase</fullName>
        <ecNumber evidence="2">2.7.13.3</ecNumber>
    </recommendedName>
</protein>
<dbReference type="InterPro" id="IPR050351">
    <property type="entry name" value="BphY/WalK/GraS-like"/>
</dbReference>
<dbReference type="Pfam" id="PF02518">
    <property type="entry name" value="HATPase_c"/>
    <property type="match status" value="1"/>
</dbReference>
<dbReference type="GO" id="GO:0016301">
    <property type="term" value="F:kinase activity"/>
    <property type="evidence" value="ECO:0007669"/>
    <property type="project" value="UniProtKB-KW"/>
</dbReference>
<evidence type="ECO:0000256" key="6">
    <source>
        <dbReference type="ARBA" id="ARBA00022840"/>
    </source>
</evidence>
<evidence type="ECO:0000256" key="2">
    <source>
        <dbReference type="ARBA" id="ARBA00012438"/>
    </source>
</evidence>
<comment type="catalytic activity">
    <reaction evidence="1">
        <text>ATP + protein L-histidine = ADP + protein N-phospho-L-histidine.</text>
        <dbReference type="EC" id="2.7.13.3"/>
    </reaction>
</comment>
<dbReference type="PANTHER" id="PTHR42878:SF7">
    <property type="entry name" value="SENSOR HISTIDINE KINASE GLRK"/>
    <property type="match status" value="1"/>
</dbReference>
<dbReference type="EMBL" id="CP141769">
    <property type="protein sequence ID" value="WRS37848.1"/>
    <property type="molecule type" value="Genomic_DNA"/>
</dbReference>
<keyword evidence="5 9" id="KW-0418">Kinase</keyword>
<keyword evidence="6" id="KW-0067">ATP-binding</keyword>
<dbReference type="EC" id="2.7.13.3" evidence="2"/>
<dbReference type="PROSITE" id="PS50109">
    <property type="entry name" value="HIS_KIN"/>
    <property type="match status" value="1"/>
</dbReference>
<sequence>MSFAGSDFYAALIHELKNSLGLLSMSIEGVPPNGEPAHDGALDEARLLCQGVIDRLNQALLIYKAANGPIHPMIDACSPHDLVHELAEQTRALARGRLRVESAVADEVPVLWFFDRDLVNMALINAVHNALRYAGSAIRIEAAMRDGFLALRVADDSSGYPQHVLDSVAAGTAIRGSGTGLGLQFARLIAQSHDNHGRCGALRLSNEGGAAFELLLP</sequence>
<name>A0ABZ1CIT0_9PROT</name>
<dbReference type="InterPro" id="IPR036890">
    <property type="entry name" value="HATPase_C_sf"/>
</dbReference>
<organism evidence="9 10">
    <name type="scientific">Thiobacillus sedimenti</name>
    <dbReference type="NCBI Taxonomy" id="3110231"/>
    <lineage>
        <taxon>Bacteria</taxon>
        <taxon>Pseudomonadati</taxon>
        <taxon>Pseudomonadota</taxon>
        <taxon>Betaproteobacteria</taxon>
        <taxon>Nitrosomonadales</taxon>
        <taxon>Thiobacillaceae</taxon>
        <taxon>Thiobacillus</taxon>
    </lineage>
</organism>
<evidence type="ECO:0000313" key="10">
    <source>
        <dbReference type="Proteomes" id="UP001334732"/>
    </source>
</evidence>
<dbReference type="InterPro" id="IPR005467">
    <property type="entry name" value="His_kinase_dom"/>
</dbReference>
<dbReference type="SUPFAM" id="SSF55874">
    <property type="entry name" value="ATPase domain of HSP90 chaperone/DNA topoisomerase II/histidine kinase"/>
    <property type="match status" value="1"/>
</dbReference>
<dbReference type="InterPro" id="IPR004358">
    <property type="entry name" value="Sig_transdc_His_kin-like_C"/>
</dbReference>
<reference evidence="9 10" key="1">
    <citation type="submission" date="2023-12" db="EMBL/GenBank/DDBJ databases">
        <title>Thiobacillus sedimentum sp. nov., a chemolithoautotrophic sulfur-oxidizing bacterium isolated from freshwater sediment.</title>
        <authorList>
            <person name="Luo J."/>
            <person name="Dai C."/>
        </authorList>
    </citation>
    <scope>NUCLEOTIDE SEQUENCE [LARGE SCALE GENOMIC DNA]</scope>
    <source>
        <strain evidence="9 10">SCUT-2</strain>
    </source>
</reference>